<proteinExistence type="inferred from homology"/>
<keyword evidence="3 4" id="KW-0342">GTP-binding</keyword>
<feature type="domain" description="RapZ C-terminal" evidence="6">
    <location>
        <begin position="164"/>
        <end position="282"/>
    </location>
</feature>
<gene>
    <name evidence="7" type="ORF">A2008_04255</name>
</gene>
<evidence type="ECO:0000259" key="5">
    <source>
        <dbReference type="Pfam" id="PF03668"/>
    </source>
</evidence>
<evidence type="ECO:0000259" key="6">
    <source>
        <dbReference type="Pfam" id="PF22740"/>
    </source>
</evidence>
<reference evidence="7 8" key="1">
    <citation type="journal article" date="2016" name="Nat. Commun.">
        <title>Thousands of microbial genomes shed light on interconnected biogeochemical processes in an aquifer system.</title>
        <authorList>
            <person name="Anantharaman K."/>
            <person name="Brown C.T."/>
            <person name="Hug L.A."/>
            <person name="Sharon I."/>
            <person name="Castelle C.J."/>
            <person name="Probst A.J."/>
            <person name="Thomas B.C."/>
            <person name="Singh A."/>
            <person name="Wilkins M.J."/>
            <person name="Karaoz U."/>
            <person name="Brodie E.L."/>
            <person name="Williams K.H."/>
            <person name="Hubbard S.S."/>
            <person name="Banfield J.F."/>
        </authorList>
    </citation>
    <scope>NUCLEOTIDE SEQUENCE [LARGE SCALE GENOMIC DNA]</scope>
</reference>
<dbReference type="Gene3D" id="3.40.50.300">
    <property type="entry name" value="P-loop containing nucleotide triphosphate hydrolases"/>
    <property type="match status" value="1"/>
</dbReference>
<dbReference type="GO" id="GO:0005525">
    <property type="term" value="F:GTP binding"/>
    <property type="evidence" value="ECO:0007669"/>
    <property type="project" value="UniProtKB-UniRule"/>
</dbReference>
<dbReference type="PIRSF" id="PIRSF005052">
    <property type="entry name" value="P-loopkin"/>
    <property type="match status" value="1"/>
</dbReference>
<dbReference type="AlphaFoldDB" id="A0A1F7WN02"/>
<dbReference type="InterPro" id="IPR005337">
    <property type="entry name" value="RapZ-like"/>
</dbReference>
<dbReference type="InterPro" id="IPR053931">
    <property type="entry name" value="RapZ_C"/>
</dbReference>
<evidence type="ECO:0000256" key="2">
    <source>
        <dbReference type="ARBA" id="ARBA00022840"/>
    </source>
</evidence>
<dbReference type="PANTHER" id="PTHR30448:SF0">
    <property type="entry name" value="RNASE ADAPTER PROTEIN RAPZ"/>
    <property type="match status" value="1"/>
</dbReference>
<sequence length="283" mass="32185">MQFVIVTGLSGAGRTSISHAFEDLNFFVVDNMPPELIPKFGEICIKSQKKINRVLLVLDIRGGFTPDELFGALNELTKMNIFYRIIFLDASDQVLVKRFSETRRKHPLGDKLILKDAIEMERSLLAPIREKATFIINTSKLTVSRLKEMVAKTFADIKQNSNLIVNLVSFGYKHGIPDDADIILDLRFLPNPFYEPDLKQLTGLDKKISDYILGHQIAVTFKEKLFDFIDFLLPEYVREGKSKIEIALGCTGGQHRSVLFCELLNAHLAAKNYTVIIKHREIN</sequence>
<protein>
    <submittedName>
        <fullName evidence="7">RNase adaptor protein RapZ</fullName>
    </submittedName>
</protein>
<comment type="caution">
    <text evidence="7">The sequence shown here is derived from an EMBL/GenBank/DDBJ whole genome shotgun (WGS) entry which is preliminary data.</text>
</comment>
<organism evidence="7 8">
    <name type="scientific">Candidatus Wallbacteria bacterium GWC2_49_35</name>
    <dbReference type="NCBI Taxonomy" id="1817813"/>
    <lineage>
        <taxon>Bacteria</taxon>
        <taxon>Candidatus Walliibacteriota</taxon>
    </lineage>
</organism>
<keyword evidence="1 4" id="KW-0547">Nucleotide-binding</keyword>
<dbReference type="GO" id="GO:0005524">
    <property type="term" value="F:ATP binding"/>
    <property type="evidence" value="ECO:0007669"/>
    <property type="project" value="UniProtKB-UniRule"/>
</dbReference>
<feature type="binding site" evidence="4">
    <location>
        <begin position="59"/>
        <end position="62"/>
    </location>
    <ligand>
        <name>GTP</name>
        <dbReference type="ChEBI" id="CHEBI:37565"/>
    </ligand>
</feature>
<dbReference type="EMBL" id="MGFH01000164">
    <property type="protein sequence ID" value="OGM03498.1"/>
    <property type="molecule type" value="Genomic_DNA"/>
</dbReference>
<dbReference type="PANTHER" id="PTHR30448">
    <property type="entry name" value="RNASE ADAPTER PROTEIN RAPZ"/>
    <property type="match status" value="1"/>
</dbReference>
<dbReference type="InterPro" id="IPR027417">
    <property type="entry name" value="P-loop_NTPase"/>
</dbReference>
<dbReference type="InterPro" id="IPR053930">
    <property type="entry name" value="RapZ-like_N"/>
</dbReference>
<dbReference type="SUPFAM" id="SSF52540">
    <property type="entry name" value="P-loop containing nucleoside triphosphate hydrolases"/>
    <property type="match status" value="1"/>
</dbReference>
<dbReference type="NCBIfam" id="NF003828">
    <property type="entry name" value="PRK05416.1"/>
    <property type="match status" value="1"/>
</dbReference>
<evidence type="ECO:0000256" key="1">
    <source>
        <dbReference type="ARBA" id="ARBA00022741"/>
    </source>
</evidence>
<keyword evidence="2 4" id="KW-0067">ATP-binding</keyword>
<evidence type="ECO:0000256" key="4">
    <source>
        <dbReference type="HAMAP-Rule" id="MF_00636"/>
    </source>
</evidence>
<evidence type="ECO:0000313" key="8">
    <source>
        <dbReference type="Proteomes" id="UP000178735"/>
    </source>
</evidence>
<feature type="binding site" evidence="4">
    <location>
        <begin position="8"/>
        <end position="15"/>
    </location>
    <ligand>
        <name>ATP</name>
        <dbReference type="ChEBI" id="CHEBI:30616"/>
    </ligand>
</feature>
<dbReference type="HAMAP" id="MF_00636">
    <property type="entry name" value="RapZ_like"/>
    <property type="match status" value="1"/>
</dbReference>
<evidence type="ECO:0000313" key="7">
    <source>
        <dbReference type="EMBL" id="OGM03498.1"/>
    </source>
</evidence>
<evidence type="ECO:0000256" key="3">
    <source>
        <dbReference type="ARBA" id="ARBA00023134"/>
    </source>
</evidence>
<name>A0A1F7WN02_9BACT</name>
<dbReference type="Proteomes" id="UP000178735">
    <property type="component" value="Unassembled WGS sequence"/>
</dbReference>
<accession>A0A1F7WN02</accession>
<dbReference type="Pfam" id="PF03668">
    <property type="entry name" value="RapZ-like_N"/>
    <property type="match status" value="1"/>
</dbReference>
<feature type="domain" description="RapZ-like N-terminal" evidence="5">
    <location>
        <begin position="1"/>
        <end position="155"/>
    </location>
</feature>
<dbReference type="STRING" id="1817813.A2008_04255"/>
<dbReference type="Pfam" id="PF22740">
    <property type="entry name" value="PapZ_C"/>
    <property type="match status" value="1"/>
</dbReference>